<feature type="transmembrane region" description="Helical" evidence="9">
    <location>
        <begin position="284"/>
        <end position="303"/>
    </location>
</feature>
<dbReference type="PANTHER" id="PTHR19957:SF3">
    <property type="entry name" value="SYNTAXIN-5"/>
    <property type="match status" value="1"/>
</dbReference>
<dbReference type="AlphaFoldDB" id="A0A0P1KLW4"/>
<keyword evidence="4 9" id="KW-0812">Transmembrane</keyword>
<evidence type="ECO:0000256" key="1">
    <source>
        <dbReference type="ARBA" id="ARBA00004211"/>
    </source>
</evidence>
<evidence type="ECO:0000259" key="10">
    <source>
        <dbReference type="PROSITE" id="PS50192"/>
    </source>
</evidence>
<evidence type="ECO:0000313" key="12">
    <source>
        <dbReference type="Proteomes" id="UP000236544"/>
    </source>
</evidence>
<feature type="compositionally biased region" description="Basic and acidic residues" evidence="8">
    <location>
        <begin position="155"/>
        <end position="164"/>
    </location>
</feature>
<dbReference type="CDD" id="cd15844">
    <property type="entry name" value="SNARE_syntaxin5"/>
    <property type="match status" value="1"/>
</dbReference>
<feature type="region of interest" description="Disordered" evidence="8">
    <location>
        <begin position="155"/>
        <end position="194"/>
    </location>
</feature>
<dbReference type="GO" id="GO:0000139">
    <property type="term" value="C:Golgi membrane"/>
    <property type="evidence" value="ECO:0007669"/>
    <property type="project" value="TreeGrafter"/>
</dbReference>
<dbReference type="PROSITE" id="PS00914">
    <property type="entry name" value="SYNTAXIN"/>
    <property type="match status" value="1"/>
</dbReference>
<dbReference type="InterPro" id="IPR000727">
    <property type="entry name" value="T_SNARE_dom"/>
</dbReference>
<dbReference type="PANTHER" id="PTHR19957">
    <property type="entry name" value="SYNTAXIN"/>
    <property type="match status" value="1"/>
</dbReference>
<proteinExistence type="inferred from homology"/>
<sequence length="304" mass="34130">MDIRNRTTEFQRSVFAYNKRNGGGAPKPTVGDAAARKSEFQQKASTVAHEIAQTAQLLAKLAQLAKRKPMLNDNPVEIAELTYVIKRKIYSVEQSMLELSRLGGKPGAPLPAQHSKNVMNLLNTKMKNISGDFKSVLEQRQRLEAANRDRWEKLSAQTDDEKARSPQVQQTYNSSNPFMSSMLEEPSGGGSEAQLALPQDSSMLLLEEQNASSAYLQERSRAVETIESTIQEVGNLFQQLAHMVQEQGEVIQRIDANVDDIDLNISGAQRELLKYFDRVSSNRWLAVKIFAVLFVFFLVWVLVN</sequence>
<dbReference type="PROSITE" id="PS50192">
    <property type="entry name" value="T_SNARE"/>
    <property type="match status" value="1"/>
</dbReference>
<evidence type="ECO:0000256" key="5">
    <source>
        <dbReference type="ARBA" id="ARBA00022989"/>
    </source>
</evidence>
<feature type="domain" description="T-SNARE coiled-coil homology" evidence="10">
    <location>
        <begin position="213"/>
        <end position="275"/>
    </location>
</feature>
<keyword evidence="7 9" id="KW-0472">Membrane</keyword>
<organism evidence="11 12">
    <name type="scientific">Lachancea quebecensis</name>
    <dbReference type="NCBI Taxonomy" id="1654605"/>
    <lineage>
        <taxon>Eukaryota</taxon>
        <taxon>Fungi</taxon>
        <taxon>Dikarya</taxon>
        <taxon>Ascomycota</taxon>
        <taxon>Saccharomycotina</taxon>
        <taxon>Saccharomycetes</taxon>
        <taxon>Saccharomycetales</taxon>
        <taxon>Saccharomycetaceae</taxon>
        <taxon>Lachancea</taxon>
    </lineage>
</organism>
<dbReference type="GO" id="GO:0048278">
    <property type="term" value="P:vesicle docking"/>
    <property type="evidence" value="ECO:0007669"/>
    <property type="project" value="TreeGrafter"/>
</dbReference>
<dbReference type="GO" id="GO:0005484">
    <property type="term" value="F:SNAP receptor activity"/>
    <property type="evidence" value="ECO:0007669"/>
    <property type="project" value="InterPro"/>
</dbReference>
<protein>
    <submittedName>
        <fullName evidence="11">LAQU0S01e12530g1_1</fullName>
    </submittedName>
</protein>
<evidence type="ECO:0000256" key="7">
    <source>
        <dbReference type="ARBA" id="ARBA00023136"/>
    </source>
</evidence>
<keyword evidence="5 9" id="KW-1133">Transmembrane helix</keyword>
<dbReference type="GO" id="GO:0000149">
    <property type="term" value="F:SNARE binding"/>
    <property type="evidence" value="ECO:0007669"/>
    <property type="project" value="TreeGrafter"/>
</dbReference>
<evidence type="ECO:0000256" key="6">
    <source>
        <dbReference type="ARBA" id="ARBA00023054"/>
    </source>
</evidence>
<comment type="similarity">
    <text evidence="2">Belongs to the syntaxin family.</text>
</comment>
<dbReference type="GO" id="GO:0006886">
    <property type="term" value="P:intracellular protein transport"/>
    <property type="evidence" value="ECO:0007669"/>
    <property type="project" value="InterPro"/>
</dbReference>
<feature type="compositionally biased region" description="Polar residues" evidence="8">
    <location>
        <begin position="166"/>
        <end position="179"/>
    </location>
</feature>
<dbReference type="OrthoDB" id="421009at2759"/>
<keyword evidence="12" id="KW-1185">Reference proteome</keyword>
<evidence type="ECO:0000256" key="4">
    <source>
        <dbReference type="ARBA" id="ARBA00022692"/>
    </source>
</evidence>
<dbReference type="SMART" id="SM00397">
    <property type="entry name" value="t_SNARE"/>
    <property type="match status" value="1"/>
</dbReference>
<evidence type="ECO:0000256" key="3">
    <source>
        <dbReference type="ARBA" id="ARBA00022448"/>
    </source>
</evidence>
<name>A0A0P1KLW4_9SACH</name>
<dbReference type="Gene3D" id="1.20.58.70">
    <property type="match status" value="1"/>
</dbReference>
<dbReference type="InterPro" id="IPR006012">
    <property type="entry name" value="Syntaxin/epimorphin_CS"/>
</dbReference>
<dbReference type="GO" id="GO:0006888">
    <property type="term" value="P:endoplasmic reticulum to Golgi vesicle-mediated transport"/>
    <property type="evidence" value="ECO:0007669"/>
    <property type="project" value="TreeGrafter"/>
</dbReference>
<evidence type="ECO:0000256" key="2">
    <source>
        <dbReference type="ARBA" id="ARBA00009063"/>
    </source>
</evidence>
<keyword evidence="3" id="KW-0813">Transport</keyword>
<gene>
    <name evidence="11" type="ORF">LAQU0_S01e12530g</name>
</gene>
<evidence type="ECO:0000256" key="8">
    <source>
        <dbReference type="SAM" id="MobiDB-lite"/>
    </source>
</evidence>
<dbReference type="Pfam" id="PF05739">
    <property type="entry name" value="SNARE"/>
    <property type="match status" value="1"/>
</dbReference>
<evidence type="ECO:0000313" key="11">
    <source>
        <dbReference type="EMBL" id="CUS20696.1"/>
    </source>
</evidence>
<dbReference type="InterPro" id="IPR045242">
    <property type="entry name" value="Syntaxin"/>
</dbReference>
<dbReference type="SUPFAM" id="SSF47661">
    <property type="entry name" value="t-snare proteins"/>
    <property type="match status" value="1"/>
</dbReference>
<dbReference type="InterPro" id="IPR010989">
    <property type="entry name" value="SNARE"/>
</dbReference>
<reference evidence="12" key="1">
    <citation type="submission" date="2015-10" db="EMBL/GenBank/DDBJ databases">
        <authorList>
            <person name="Devillers H."/>
        </authorList>
    </citation>
    <scope>NUCLEOTIDE SEQUENCE [LARGE SCALE GENOMIC DNA]</scope>
</reference>
<dbReference type="Proteomes" id="UP000236544">
    <property type="component" value="Unassembled WGS sequence"/>
</dbReference>
<dbReference type="GO" id="GO:0031201">
    <property type="term" value="C:SNARE complex"/>
    <property type="evidence" value="ECO:0007669"/>
    <property type="project" value="TreeGrafter"/>
</dbReference>
<comment type="subcellular location">
    <subcellularLocation>
        <location evidence="1">Membrane</location>
        <topology evidence="1">Single-pass type IV membrane protein</topology>
    </subcellularLocation>
</comment>
<evidence type="ECO:0000256" key="9">
    <source>
        <dbReference type="SAM" id="Phobius"/>
    </source>
</evidence>
<dbReference type="EMBL" id="LN890560">
    <property type="protein sequence ID" value="CUS20696.1"/>
    <property type="molecule type" value="Genomic_DNA"/>
</dbReference>
<accession>A0A0P1KLW4</accession>
<dbReference type="GO" id="GO:0006906">
    <property type="term" value="P:vesicle fusion"/>
    <property type="evidence" value="ECO:0007669"/>
    <property type="project" value="TreeGrafter"/>
</dbReference>
<keyword evidence="6" id="KW-0175">Coiled coil</keyword>